<dbReference type="InterPro" id="IPR036388">
    <property type="entry name" value="WH-like_DNA-bd_sf"/>
</dbReference>
<dbReference type="InterPro" id="IPR016032">
    <property type="entry name" value="Sig_transdc_resp-reg_C-effctor"/>
</dbReference>
<proteinExistence type="predicted"/>
<dbReference type="AlphaFoldDB" id="A0AB39CJN6"/>
<gene>
    <name evidence="1" type="ORF">ABRY99_00870</name>
    <name evidence="2" type="ORF">ABRZ09_09275</name>
</gene>
<dbReference type="GO" id="GO:0003677">
    <property type="term" value="F:DNA binding"/>
    <property type="evidence" value="ECO:0007669"/>
    <property type="project" value="InterPro"/>
</dbReference>
<dbReference type="EMBL" id="CP158255">
    <property type="protein sequence ID" value="XDJ49443.1"/>
    <property type="molecule type" value="Genomic_DNA"/>
</dbReference>
<dbReference type="GO" id="GO:0006355">
    <property type="term" value="P:regulation of DNA-templated transcription"/>
    <property type="evidence" value="ECO:0007669"/>
    <property type="project" value="InterPro"/>
</dbReference>
<evidence type="ECO:0000313" key="2">
    <source>
        <dbReference type="EMBL" id="XDJ49443.1"/>
    </source>
</evidence>
<reference evidence="1" key="1">
    <citation type="submission" date="2024-05" db="EMBL/GenBank/DDBJ databases">
        <authorList>
            <person name="Luo Y.-C."/>
            <person name="Nicholds J."/>
            <person name="Mortimer T."/>
            <person name="Maboni G."/>
        </authorList>
    </citation>
    <scope>NUCLEOTIDE SEQUENCE</scope>
    <source>
        <strain evidence="2">151108</strain>
        <strain evidence="1">153920</strain>
    </source>
</reference>
<dbReference type="SUPFAM" id="SSF46894">
    <property type="entry name" value="C-terminal effector domain of the bipartite response regulators"/>
    <property type="match status" value="1"/>
</dbReference>
<dbReference type="Gene3D" id="1.10.10.10">
    <property type="entry name" value="Winged helix-like DNA-binding domain superfamily/Winged helix DNA-binding domain"/>
    <property type="match status" value="1"/>
</dbReference>
<dbReference type="EMBL" id="CP158252">
    <property type="protein sequence ID" value="XDJ42159.1"/>
    <property type="molecule type" value="Genomic_DNA"/>
</dbReference>
<evidence type="ECO:0008006" key="3">
    <source>
        <dbReference type="Google" id="ProtNLM"/>
    </source>
</evidence>
<protein>
    <recommendedName>
        <fullName evidence="3">OmpR/PhoB-type domain-containing protein</fullName>
    </recommendedName>
</protein>
<dbReference type="RefSeq" id="WP_368643516.1">
    <property type="nucleotide sequence ID" value="NZ_CP158252.1"/>
</dbReference>
<accession>A0AB39CJN6</accession>
<sequence>MQERRVWALSPADNADLRYLRAAGCLVRRCESIEALGRETLRADMQSCEAALLMADAAANCRTAHLVRDMNLPLDLVAFTGPARRGEIAALLRVGVDCVMRQGDPPTLLAGVLHALRLRRLDRAGSAPAESAHAIGPWTLEDQGWCLQHRGGASMRLTVSERAVLVCLFEAPGHVASHAMLNQALMAAWRHAYGNRPHDPKPRGIISRLRWRGLQAGMEPPIESLRSYGYVWEI</sequence>
<organism evidence="1">
    <name type="scientific">Castellaniella ginsengisoli</name>
    <dbReference type="NCBI Taxonomy" id="546114"/>
    <lineage>
        <taxon>Bacteria</taxon>
        <taxon>Pseudomonadati</taxon>
        <taxon>Pseudomonadota</taxon>
        <taxon>Betaproteobacteria</taxon>
        <taxon>Burkholderiales</taxon>
        <taxon>Alcaligenaceae</taxon>
        <taxon>Castellaniella</taxon>
    </lineage>
</organism>
<evidence type="ECO:0000313" key="1">
    <source>
        <dbReference type="EMBL" id="XDJ42159.1"/>
    </source>
</evidence>
<name>A0AB39CJN6_9BURK</name>